<gene>
    <name evidence="2" type="ORF">AACH06_19500</name>
</gene>
<feature type="transmembrane region" description="Helical" evidence="1">
    <location>
        <begin position="12"/>
        <end position="33"/>
    </location>
</feature>
<dbReference type="RefSeq" id="WP_341427435.1">
    <property type="nucleotide sequence ID" value="NZ_JBBUTG010000013.1"/>
</dbReference>
<evidence type="ECO:0000313" key="3">
    <source>
        <dbReference type="Proteomes" id="UP001371218"/>
    </source>
</evidence>
<name>A0ABU9BV38_9BURK</name>
<proteinExistence type="predicted"/>
<dbReference type="Proteomes" id="UP001371218">
    <property type="component" value="Unassembled WGS sequence"/>
</dbReference>
<organism evidence="2 3">
    <name type="scientific">Ideonella lacteola</name>
    <dbReference type="NCBI Taxonomy" id="2984193"/>
    <lineage>
        <taxon>Bacteria</taxon>
        <taxon>Pseudomonadati</taxon>
        <taxon>Pseudomonadota</taxon>
        <taxon>Betaproteobacteria</taxon>
        <taxon>Burkholderiales</taxon>
        <taxon>Sphaerotilaceae</taxon>
        <taxon>Ideonella</taxon>
    </lineage>
</organism>
<evidence type="ECO:0000256" key="1">
    <source>
        <dbReference type="SAM" id="Phobius"/>
    </source>
</evidence>
<reference evidence="2 3" key="1">
    <citation type="submission" date="2024-04" db="EMBL/GenBank/DDBJ databases">
        <title>Novel species of the genus Ideonella isolated from streams.</title>
        <authorList>
            <person name="Lu H."/>
        </authorList>
    </citation>
    <scope>NUCLEOTIDE SEQUENCE [LARGE SCALE GENOMIC DNA]</scope>
    <source>
        <strain evidence="2 3">DXS29W</strain>
    </source>
</reference>
<accession>A0ABU9BV38</accession>
<comment type="caution">
    <text evidence="2">The sequence shown here is derived from an EMBL/GenBank/DDBJ whole genome shotgun (WGS) entry which is preliminary data.</text>
</comment>
<sequence>MSDRYRPTSRRQRLIIIAVTVATVVALWMLLLLRPGWHQRKFPDNGKPCEKGQTTGCVGGRADVMLIPASPAPDASAAGVTKP</sequence>
<evidence type="ECO:0000313" key="2">
    <source>
        <dbReference type="EMBL" id="MEK8033014.1"/>
    </source>
</evidence>
<protein>
    <submittedName>
        <fullName evidence="2">Uncharacterized protein</fullName>
    </submittedName>
</protein>
<keyword evidence="1" id="KW-0812">Transmembrane</keyword>
<keyword evidence="3" id="KW-1185">Reference proteome</keyword>
<keyword evidence="1" id="KW-0472">Membrane</keyword>
<dbReference type="EMBL" id="JBBUTG010000013">
    <property type="protein sequence ID" value="MEK8033014.1"/>
    <property type="molecule type" value="Genomic_DNA"/>
</dbReference>
<keyword evidence="1" id="KW-1133">Transmembrane helix</keyword>